<dbReference type="AlphaFoldDB" id="A0A2T3Z1Z4"/>
<protein>
    <submittedName>
        <fullName evidence="3">Uncharacterized protein</fullName>
    </submittedName>
</protein>
<keyword evidence="2" id="KW-1133">Transmembrane helix</keyword>
<feature type="transmembrane region" description="Helical" evidence="2">
    <location>
        <begin position="112"/>
        <end position="131"/>
    </location>
</feature>
<evidence type="ECO:0000256" key="2">
    <source>
        <dbReference type="SAM" id="Phobius"/>
    </source>
</evidence>
<keyword evidence="2" id="KW-0812">Transmembrane</keyword>
<feature type="region of interest" description="Disordered" evidence="1">
    <location>
        <begin position="385"/>
        <end position="426"/>
    </location>
</feature>
<feature type="transmembrane region" description="Helical" evidence="2">
    <location>
        <begin position="57"/>
        <end position="73"/>
    </location>
</feature>
<keyword evidence="4" id="KW-1185">Reference proteome</keyword>
<name>A0A2T3Z1Z4_TRIA4</name>
<feature type="region of interest" description="Disordered" evidence="1">
    <location>
        <begin position="645"/>
        <end position="696"/>
    </location>
</feature>
<feature type="compositionally biased region" description="Polar residues" evidence="1">
    <location>
        <begin position="464"/>
        <end position="477"/>
    </location>
</feature>
<feature type="region of interest" description="Disordered" evidence="1">
    <location>
        <begin position="450"/>
        <end position="478"/>
    </location>
</feature>
<dbReference type="OrthoDB" id="3021074at2759"/>
<organism evidence="3 4">
    <name type="scientific">Trichoderma asperellum (strain ATCC 204424 / CBS 433.97 / NBRC 101777)</name>
    <dbReference type="NCBI Taxonomy" id="1042311"/>
    <lineage>
        <taxon>Eukaryota</taxon>
        <taxon>Fungi</taxon>
        <taxon>Dikarya</taxon>
        <taxon>Ascomycota</taxon>
        <taxon>Pezizomycotina</taxon>
        <taxon>Sordariomycetes</taxon>
        <taxon>Hypocreomycetidae</taxon>
        <taxon>Hypocreales</taxon>
        <taxon>Hypocreaceae</taxon>
        <taxon>Trichoderma</taxon>
    </lineage>
</organism>
<dbReference type="EMBL" id="KZ679265">
    <property type="protein sequence ID" value="PTB38825.1"/>
    <property type="molecule type" value="Genomic_DNA"/>
</dbReference>
<dbReference type="Proteomes" id="UP000240493">
    <property type="component" value="Unassembled WGS sequence"/>
</dbReference>
<feature type="transmembrane region" description="Helical" evidence="2">
    <location>
        <begin position="223"/>
        <end position="246"/>
    </location>
</feature>
<feature type="transmembrane region" description="Helical" evidence="2">
    <location>
        <begin position="143"/>
        <end position="162"/>
    </location>
</feature>
<feature type="transmembrane region" description="Helical" evidence="2">
    <location>
        <begin position="297"/>
        <end position="317"/>
    </location>
</feature>
<feature type="transmembrane region" description="Helical" evidence="2">
    <location>
        <begin position="337"/>
        <end position="358"/>
    </location>
</feature>
<evidence type="ECO:0000313" key="3">
    <source>
        <dbReference type="EMBL" id="PTB38825.1"/>
    </source>
</evidence>
<evidence type="ECO:0000313" key="4">
    <source>
        <dbReference type="Proteomes" id="UP000240493"/>
    </source>
</evidence>
<feature type="transmembrane region" description="Helical" evidence="2">
    <location>
        <begin position="80"/>
        <end position="100"/>
    </location>
</feature>
<accession>A0A2T3Z1Z4</accession>
<proteinExistence type="predicted"/>
<keyword evidence="2" id="KW-0472">Membrane</keyword>
<reference evidence="3 4" key="1">
    <citation type="submission" date="2016-07" db="EMBL/GenBank/DDBJ databases">
        <title>Multiple horizontal gene transfer events from other fungi enriched the ability of initially mycotrophic Trichoderma (Ascomycota) to feed on dead plant biomass.</title>
        <authorList>
            <consortium name="DOE Joint Genome Institute"/>
            <person name="Aerts A."/>
            <person name="Atanasova L."/>
            <person name="Chenthamara K."/>
            <person name="Zhang J."/>
            <person name="Grujic M."/>
            <person name="Henrissat B."/>
            <person name="Kuo A."/>
            <person name="Salamov A."/>
            <person name="Lipzen A."/>
            <person name="Labutti K."/>
            <person name="Barry K."/>
            <person name="Miao Y."/>
            <person name="Rahimi M.J."/>
            <person name="Shen Q."/>
            <person name="Grigoriev I.V."/>
            <person name="Kubicek C.P."/>
            <person name="Druzhinina I.S."/>
        </authorList>
    </citation>
    <scope>NUCLEOTIDE SEQUENCE [LARGE SCALE GENOMIC DNA]</scope>
    <source>
        <strain evidence="3 4">CBS 433.97</strain>
    </source>
</reference>
<sequence length="696" mass="73880">MPALSWAESLGDAAVSHHSILSASLASAGNATNPTDDVLKVVCAWPVSGQYGPGSRVLYYVLIAACVFARRAVWIKNACLAAALLLPAVAAVHGIVLAALHRDEAVDMDVYGAFQLCSIAILVAPMTVRLSKTYFNARGRNTIFFWAGLILAGLLSLTIEFYRIQTYPCPQDDQGIPISKNPSKFPYGDNTTCGLHCAVGDGPSSPMRQGSANNIYVIPVPRVLTFGTATLLAAGCCVHTIVWMASMTDKVFENHRGLAARLRLGSGIDDTPADEPISGTNGATKGTMKGVNNKIRYFLSVVAIPVFGGAGLAIIIVGEINFFSGPVSYQVEPLASIGQWAPIVGTGFAAIGSLYLVLAADVEAVIGESHPHAVHECKCSHQHLEYQSRHGSPATDSSSTDRDGQSQSHGESSPPETPESVHFPAVRHADTGFSTVSSYRALDRMSTMQTGISNDAPTIDRHISSGSTAHRASTVDSGSRRKVARMLVSVGSALGNKAHNWVDDYDKSGKALDFPEVPGEFWRNERLPDIRNIYNLPRDADGNATPLPRSRSRAGSYRGASPQPGLSLSRSHSLARPARSLSRQNRASTLPGANSSGLQNDSPPPSPTQTRGRQRMRSDTLKVPTLGHHNTLNIHYPEIATPAVAMSGGRSLPPSPSDNGDDGGDHEEPPHAMPAATSPAICPSQEHTHTSHSPSA</sequence>
<dbReference type="STRING" id="1042311.A0A2T3Z1Z4"/>
<evidence type="ECO:0000256" key="1">
    <source>
        <dbReference type="SAM" id="MobiDB-lite"/>
    </source>
</evidence>
<feature type="region of interest" description="Disordered" evidence="1">
    <location>
        <begin position="535"/>
        <end position="617"/>
    </location>
</feature>
<gene>
    <name evidence="3" type="ORF">M441DRAFT_239452</name>
</gene>
<feature type="compositionally biased region" description="Polar residues" evidence="1">
    <location>
        <begin position="581"/>
        <end position="601"/>
    </location>
</feature>